<organism evidence="3">
    <name type="scientific">uncultured Thermomicrobiales bacterium</name>
    <dbReference type="NCBI Taxonomy" id="1645740"/>
    <lineage>
        <taxon>Bacteria</taxon>
        <taxon>Pseudomonadati</taxon>
        <taxon>Thermomicrobiota</taxon>
        <taxon>Thermomicrobia</taxon>
        <taxon>Thermomicrobiales</taxon>
        <taxon>environmental samples</taxon>
    </lineage>
</organism>
<feature type="region of interest" description="Disordered" evidence="1">
    <location>
        <begin position="130"/>
        <end position="163"/>
    </location>
</feature>
<dbReference type="AlphaFoldDB" id="A0A6J4V1Q8"/>
<evidence type="ECO:0008006" key="4">
    <source>
        <dbReference type="Google" id="ProtNLM"/>
    </source>
</evidence>
<feature type="chain" id="PRO_5027090953" description="LTD domain-containing protein" evidence="2">
    <location>
        <begin position="20"/>
        <end position="336"/>
    </location>
</feature>
<keyword evidence="2" id="KW-0732">Signal</keyword>
<dbReference type="EMBL" id="CADCWM010000475">
    <property type="protein sequence ID" value="CAA9562431.1"/>
    <property type="molecule type" value="Genomic_DNA"/>
</dbReference>
<protein>
    <recommendedName>
        <fullName evidence="4">LTD domain-containing protein</fullName>
    </recommendedName>
</protein>
<evidence type="ECO:0000256" key="2">
    <source>
        <dbReference type="SAM" id="SignalP"/>
    </source>
</evidence>
<evidence type="ECO:0000313" key="3">
    <source>
        <dbReference type="EMBL" id="CAA9562431.1"/>
    </source>
</evidence>
<reference evidence="3" key="1">
    <citation type="submission" date="2020-02" db="EMBL/GenBank/DDBJ databases">
        <authorList>
            <person name="Meier V. D."/>
        </authorList>
    </citation>
    <scope>NUCLEOTIDE SEQUENCE</scope>
    <source>
        <strain evidence="3">AVDCRST_MAG88</strain>
    </source>
</reference>
<feature type="compositionally biased region" description="Pro residues" evidence="1">
    <location>
        <begin position="139"/>
        <end position="155"/>
    </location>
</feature>
<proteinExistence type="predicted"/>
<feature type="signal peptide" evidence="2">
    <location>
        <begin position="1"/>
        <end position="19"/>
    </location>
</feature>
<sequence length="336" mass="36897">MRTRLAVLVAVVLATGAVAAPVRAHATIAGTSGLAIDCGANPETSTISNGTDEALDLARFALGTLHQPRTNEPFRLSGTLAPGAGITFQSGERAAANVLTRQFIHDNDQPEREGAVLLTPFGELRVPCHRRDGRLPVGTPAPPTPGPPSTAPPPDDSSRTFPETGFTVRGRFLQCWEANGGLALNGYPLTDERWEVLEDGREYTVQYFERVRLELHPENVPPNDVLLGQFGRRIHPADPPVPPPSGPITQDGFYFTETGHYVPGRFFAFWNANGGLRQFGYPISEAFEERLEDGQVYRVQYFERARFEYHPENAPPFDVLLGQFGRRLLAEVDAAR</sequence>
<name>A0A6J4V1Q8_9BACT</name>
<evidence type="ECO:0000256" key="1">
    <source>
        <dbReference type="SAM" id="MobiDB-lite"/>
    </source>
</evidence>
<accession>A0A6J4V1Q8</accession>
<gene>
    <name evidence="3" type="ORF">AVDCRST_MAG88-1610</name>
</gene>